<comment type="similarity">
    <text evidence="1">Belongs to the sigma-70 factor family. ECF subfamily.</text>
</comment>
<dbReference type="PANTHER" id="PTHR43133">
    <property type="entry name" value="RNA POLYMERASE ECF-TYPE SIGMA FACTO"/>
    <property type="match status" value="1"/>
</dbReference>
<dbReference type="InterPro" id="IPR036388">
    <property type="entry name" value="WH-like_DNA-bd_sf"/>
</dbReference>
<dbReference type="SUPFAM" id="SSF88659">
    <property type="entry name" value="Sigma3 and sigma4 domains of RNA polymerase sigma factors"/>
    <property type="match status" value="1"/>
</dbReference>
<evidence type="ECO:0000259" key="7">
    <source>
        <dbReference type="Pfam" id="PF08281"/>
    </source>
</evidence>
<evidence type="ECO:0000259" key="6">
    <source>
        <dbReference type="Pfam" id="PF04542"/>
    </source>
</evidence>
<dbReference type="InterPro" id="IPR013324">
    <property type="entry name" value="RNA_pol_sigma_r3/r4-like"/>
</dbReference>
<evidence type="ECO:0000256" key="3">
    <source>
        <dbReference type="ARBA" id="ARBA00023082"/>
    </source>
</evidence>
<accession>A0ABV6C4K6</accession>
<gene>
    <name evidence="8" type="ORF">ACFFRE_10695</name>
</gene>
<dbReference type="Proteomes" id="UP001589788">
    <property type="component" value="Unassembled WGS sequence"/>
</dbReference>
<evidence type="ECO:0000313" key="8">
    <source>
        <dbReference type="EMBL" id="MFC0082599.1"/>
    </source>
</evidence>
<dbReference type="PANTHER" id="PTHR43133:SF50">
    <property type="entry name" value="ECF RNA POLYMERASE SIGMA FACTOR SIGM"/>
    <property type="match status" value="1"/>
</dbReference>
<organism evidence="8 9">
    <name type="scientific">Aciditerrimonas ferrireducens</name>
    <dbReference type="NCBI Taxonomy" id="667306"/>
    <lineage>
        <taxon>Bacteria</taxon>
        <taxon>Bacillati</taxon>
        <taxon>Actinomycetota</taxon>
        <taxon>Acidimicrobiia</taxon>
        <taxon>Acidimicrobiales</taxon>
        <taxon>Acidimicrobiaceae</taxon>
        <taxon>Aciditerrimonas</taxon>
    </lineage>
</organism>
<keyword evidence="2" id="KW-0805">Transcription regulation</keyword>
<feature type="domain" description="RNA polymerase sigma factor 70 region 4 type 2" evidence="7">
    <location>
        <begin position="105"/>
        <end position="156"/>
    </location>
</feature>
<protein>
    <submittedName>
        <fullName evidence="8">Sigma factor-like helix-turn-helix DNA-binding protein</fullName>
    </submittedName>
</protein>
<feature type="domain" description="RNA polymerase sigma-70 region 2" evidence="6">
    <location>
        <begin position="19"/>
        <end position="84"/>
    </location>
</feature>
<dbReference type="CDD" id="cd06171">
    <property type="entry name" value="Sigma70_r4"/>
    <property type="match status" value="1"/>
</dbReference>
<dbReference type="InterPro" id="IPR013325">
    <property type="entry name" value="RNA_pol_sigma_r2"/>
</dbReference>
<dbReference type="InterPro" id="IPR007627">
    <property type="entry name" value="RNA_pol_sigma70_r2"/>
</dbReference>
<proteinExistence type="inferred from homology"/>
<dbReference type="InterPro" id="IPR039425">
    <property type="entry name" value="RNA_pol_sigma-70-like"/>
</dbReference>
<dbReference type="SUPFAM" id="SSF88946">
    <property type="entry name" value="Sigma2 domain of RNA polymerase sigma factors"/>
    <property type="match status" value="1"/>
</dbReference>
<dbReference type="Gene3D" id="1.10.1740.10">
    <property type="match status" value="1"/>
</dbReference>
<keyword evidence="5" id="KW-0804">Transcription</keyword>
<dbReference type="Pfam" id="PF04542">
    <property type="entry name" value="Sigma70_r2"/>
    <property type="match status" value="1"/>
</dbReference>
<evidence type="ECO:0000313" key="9">
    <source>
        <dbReference type="Proteomes" id="UP001589788"/>
    </source>
</evidence>
<reference evidence="8 9" key="1">
    <citation type="submission" date="2024-09" db="EMBL/GenBank/DDBJ databases">
        <authorList>
            <person name="Sun Q."/>
            <person name="Mori K."/>
        </authorList>
    </citation>
    <scope>NUCLEOTIDE SEQUENCE [LARGE SCALE GENOMIC DNA]</scope>
    <source>
        <strain evidence="8 9">JCM 15389</strain>
    </source>
</reference>
<dbReference type="EMBL" id="JBHLYQ010000120">
    <property type="protein sequence ID" value="MFC0082599.1"/>
    <property type="molecule type" value="Genomic_DNA"/>
</dbReference>
<evidence type="ECO:0000256" key="5">
    <source>
        <dbReference type="ARBA" id="ARBA00023163"/>
    </source>
</evidence>
<evidence type="ECO:0000256" key="1">
    <source>
        <dbReference type="ARBA" id="ARBA00010641"/>
    </source>
</evidence>
<keyword evidence="9" id="KW-1185">Reference proteome</keyword>
<comment type="caution">
    <text evidence="8">The sequence shown here is derived from an EMBL/GenBank/DDBJ whole genome shotgun (WGS) entry which is preliminary data.</text>
</comment>
<dbReference type="Gene3D" id="1.10.10.10">
    <property type="entry name" value="Winged helix-like DNA-binding domain superfamily/Winged helix DNA-binding domain"/>
    <property type="match status" value="1"/>
</dbReference>
<keyword evidence="4" id="KW-0238">DNA-binding</keyword>
<keyword evidence="3" id="KW-0731">Sigma factor</keyword>
<dbReference type="InterPro" id="IPR013249">
    <property type="entry name" value="RNA_pol_sigma70_r4_t2"/>
</dbReference>
<evidence type="ECO:0000256" key="2">
    <source>
        <dbReference type="ARBA" id="ARBA00023015"/>
    </source>
</evidence>
<dbReference type="Pfam" id="PF08281">
    <property type="entry name" value="Sigma70_r4_2"/>
    <property type="match status" value="1"/>
</dbReference>
<evidence type="ECO:0000256" key="4">
    <source>
        <dbReference type="ARBA" id="ARBA00023125"/>
    </source>
</evidence>
<name>A0ABV6C4K6_9ACTN</name>
<dbReference type="RefSeq" id="WP_377790205.1">
    <property type="nucleotide sequence ID" value="NZ_JBHLYQ010000120.1"/>
</dbReference>
<sequence length="170" mass="18182">MASGGEGGSDGREGFEAVYRASYSRLVGQLSVVTTSRAEAEEAVQEAFARLWVRWDQVGGYENVEAWVRRVAINVAIGRWRRVMRERALPVASGAAGGPTGPDLDLLRALRRVPVQQRSALVLHHVVGLSVEEAAEELASKPGTVKSWLSRGRASLAGLLGCADDEQGGS</sequence>